<dbReference type="InterPro" id="IPR011990">
    <property type="entry name" value="TPR-like_helical_dom_sf"/>
</dbReference>
<dbReference type="InterPro" id="IPR036890">
    <property type="entry name" value="HATPase_C_sf"/>
</dbReference>
<comment type="caution">
    <text evidence="3">The sequence shown here is derived from an EMBL/GenBank/DDBJ whole genome shotgun (WGS) entry which is preliminary data.</text>
</comment>
<gene>
    <name evidence="3" type="ORF">RM520_04485</name>
</gene>
<evidence type="ECO:0000313" key="3">
    <source>
        <dbReference type="EMBL" id="MDT0620870.1"/>
    </source>
</evidence>
<sequence>MQKTIFFIFIVFMVSCSNTQEKAVNGNYIDDRLQLLFIASQNLKITEEERLATINKVFYSNKLSLDEAFYGQVLYQKNWLHLALGQYDSLKLWHQHFITKVSGNENDYYLAEQYYLMAYYFDSYTSYPDSAFINYNLSKGYFEKLRDSNWIGKNLLNMATIQKDQNDFFGSKETLTDALPFLEGTKDSTALAGAFNTLGTNHRKLLNFSDGIKYYNQAITTTQSKAFKLIYKNNLGALYIDQQEYDKAISILTSLIKDSISFANQKEYARVLDNLAYAKWLNNNPVRVKDFLEPLRIRQQNNYKRGQIASYTHLGEFYSKTNSKKAITYFDSVIQLSKTLKIPRAEKDALKFLMALQSKKVDHYVRYLFLQDSLYQNGLKVKTQFAKYKYDDKVSQEENLRLEKKNAEKELEVVKQRNQKLAFSAIGSFLLLTIGFLSHYFAQRTKRLKEQNKTAKLEAIFETEAELSRKLHDDFGGKLNHAMMLLQNGTDSADVLNVVDDLYNQSRDISREINDVDTGPAYKDTLMAMIGNYCKNTKLIVTGSTDVDWAEISPITKKTLYKVLQELMINMQKHSEASLVSLAFVPSKKVLKISYLDNGIGASKKQLLLKNGLGNTEKRIQAIGGTIIFDSISDKGFEALVEIPN</sequence>
<accession>A0ABU3BFC3</accession>
<evidence type="ECO:0000313" key="4">
    <source>
        <dbReference type="Proteomes" id="UP001250662"/>
    </source>
</evidence>
<reference evidence="3 4" key="1">
    <citation type="submission" date="2023-09" db="EMBL/GenBank/DDBJ databases">
        <authorList>
            <person name="Rey-Velasco X."/>
        </authorList>
    </citation>
    <scope>NUCLEOTIDE SEQUENCE [LARGE SCALE GENOMIC DNA]</scope>
    <source>
        <strain evidence="3 4">P007</strain>
    </source>
</reference>
<keyword evidence="2" id="KW-1133">Transmembrane helix</keyword>
<organism evidence="3 4">
    <name type="scientific">Croceitalea vernalis</name>
    <dbReference type="NCBI Taxonomy" id="3075599"/>
    <lineage>
        <taxon>Bacteria</taxon>
        <taxon>Pseudomonadati</taxon>
        <taxon>Bacteroidota</taxon>
        <taxon>Flavobacteriia</taxon>
        <taxon>Flavobacteriales</taxon>
        <taxon>Flavobacteriaceae</taxon>
        <taxon>Croceitalea</taxon>
    </lineage>
</organism>
<dbReference type="EMBL" id="JAVRHU010000001">
    <property type="protein sequence ID" value="MDT0620870.1"/>
    <property type="molecule type" value="Genomic_DNA"/>
</dbReference>
<evidence type="ECO:0000256" key="2">
    <source>
        <dbReference type="SAM" id="Phobius"/>
    </source>
</evidence>
<feature type="coiled-coil region" evidence="1">
    <location>
        <begin position="390"/>
        <end position="424"/>
    </location>
</feature>
<dbReference type="PROSITE" id="PS51257">
    <property type="entry name" value="PROKAR_LIPOPROTEIN"/>
    <property type="match status" value="1"/>
</dbReference>
<dbReference type="Gene3D" id="3.30.565.10">
    <property type="entry name" value="Histidine kinase-like ATPase, C-terminal domain"/>
    <property type="match status" value="1"/>
</dbReference>
<protein>
    <submittedName>
        <fullName evidence="3">Uncharacterized protein</fullName>
    </submittedName>
</protein>
<evidence type="ECO:0000256" key="1">
    <source>
        <dbReference type="SAM" id="Coils"/>
    </source>
</evidence>
<name>A0ABU3BFC3_9FLAO</name>
<keyword evidence="4" id="KW-1185">Reference proteome</keyword>
<keyword evidence="2" id="KW-0812">Transmembrane</keyword>
<dbReference type="RefSeq" id="WP_311387121.1">
    <property type="nucleotide sequence ID" value="NZ_JAVRHU010000001.1"/>
</dbReference>
<dbReference type="Gene3D" id="1.25.40.10">
    <property type="entry name" value="Tetratricopeptide repeat domain"/>
    <property type="match status" value="2"/>
</dbReference>
<keyword evidence="1" id="KW-0175">Coiled coil</keyword>
<dbReference type="SUPFAM" id="SSF55874">
    <property type="entry name" value="ATPase domain of HSP90 chaperone/DNA topoisomerase II/histidine kinase"/>
    <property type="match status" value="1"/>
</dbReference>
<dbReference type="Proteomes" id="UP001250662">
    <property type="component" value="Unassembled WGS sequence"/>
</dbReference>
<keyword evidence="2" id="KW-0472">Membrane</keyword>
<feature type="transmembrane region" description="Helical" evidence="2">
    <location>
        <begin position="421"/>
        <end position="442"/>
    </location>
</feature>
<proteinExistence type="predicted"/>
<dbReference type="SUPFAM" id="SSF48452">
    <property type="entry name" value="TPR-like"/>
    <property type="match status" value="1"/>
</dbReference>